<proteinExistence type="predicted"/>
<evidence type="ECO:0000313" key="4">
    <source>
        <dbReference type="Proteomes" id="UP000431401"/>
    </source>
</evidence>
<gene>
    <name evidence="3" type="ORF">NRB56_35930</name>
</gene>
<evidence type="ECO:0000256" key="1">
    <source>
        <dbReference type="SAM" id="MobiDB-lite"/>
    </source>
</evidence>
<feature type="compositionally biased region" description="Acidic residues" evidence="1">
    <location>
        <begin position="147"/>
        <end position="160"/>
    </location>
</feature>
<feature type="region of interest" description="Disordered" evidence="1">
    <location>
        <begin position="25"/>
        <end position="53"/>
    </location>
</feature>
<feature type="region of interest" description="Disordered" evidence="1">
    <location>
        <begin position="124"/>
        <end position="160"/>
    </location>
</feature>
<reference evidence="3 4" key="1">
    <citation type="submission" date="2019-10" db="EMBL/GenBank/DDBJ databases">
        <title>Nocardia macrotermitis sp. nov. and Nocardia aurantia sp. nov., isolated from the gut of fungus growing-termite Macrotermes natalensis.</title>
        <authorList>
            <person name="Benndorf R."/>
            <person name="Schwitalla J."/>
            <person name="Martin K."/>
            <person name="De Beer W."/>
            <person name="Kaster A.-K."/>
            <person name="Vollmers J."/>
            <person name="Poulsen M."/>
            <person name="Beemelmanns C."/>
        </authorList>
    </citation>
    <scope>NUCLEOTIDE SEQUENCE [LARGE SCALE GENOMIC DNA]</scope>
    <source>
        <strain evidence="3 4">RB56</strain>
    </source>
</reference>
<dbReference type="AlphaFoldDB" id="A0A7K0DQF8"/>
<dbReference type="OrthoDB" id="3700141at2"/>
<accession>A0A7K0DQF8</accession>
<evidence type="ECO:0000256" key="2">
    <source>
        <dbReference type="SAM" id="Phobius"/>
    </source>
</evidence>
<feature type="compositionally biased region" description="Polar residues" evidence="1">
    <location>
        <begin position="35"/>
        <end position="48"/>
    </location>
</feature>
<feature type="transmembrane region" description="Helical" evidence="2">
    <location>
        <begin position="97"/>
        <end position="115"/>
    </location>
</feature>
<dbReference type="RefSeq" id="WP_153343570.1">
    <property type="nucleotide sequence ID" value="NZ_WEGI01000007.1"/>
</dbReference>
<name>A0A7K0DQF8_9NOCA</name>
<feature type="compositionally biased region" description="Basic and acidic residues" evidence="1">
    <location>
        <begin position="25"/>
        <end position="34"/>
    </location>
</feature>
<keyword evidence="2" id="KW-0472">Membrane</keyword>
<comment type="caution">
    <text evidence="3">The sequence shown here is derived from an EMBL/GenBank/DDBJ whole genome shotgun (WGS) entry which is preliminary data.</text>
</comment>
<keyword evidence="4" id="KW-1185">Reference proteome</keyword>
<sequence>MPVHRQITYTDELLADGTAHRRYSDGREEWRSRTPEGTVSWHDSQGNAGTDEPLGRTLVKRTFRDGRVVYGREGGYGRTLWGEGVLTVNRSSFGGRVGIILAAVAGGALLTAMAMPPDVLTAEQEEELRRQAAGQQSNSDSSSDDSGWGDDSGDDSSDFG</sequence>
<feature type="compositionally biased region" description="Low complexity" evidence="1">
    <location>
        <begin position="131"/>
        <end position="146"/>
    </location>
</feature>
<keyword evidence="2" id="KW-1133">Transmembrane helix</keyword>
<evidence type="ECO:0000313" key="3">
    <source>
        <dbReference type="EMBL" id="MQY28010.1"/>
    </source>
</evidence>
<dbReference type="Proteomes" id="UP000431401">
    <property type="component" value="Unassembled WGS sequence"/>
</dbReference>
<organism evidence="3 4">
    <name type="scientific">Nocardia aurantia</name>
    <dbReference type="NCBI Taxonomy" id="2585199"/>
    <lineage>
        <taxon>Bacteria</taxon>
        <taxon>Bacillati</taxon>
        <taxon>Actinomycetota</taxon>
        <taxon>Actinomycetes</taxon>
        <taxon>Mycobacteriales</taxon>
        <taxon>Nocardiaceae</taxon>
        <taxon>Nocardia</taxon>
    </lineage>
</organism>
<protein>
    <submittedName>
        <fullName evidence="3">Uncharacterized protein</fullName>
    </submittedName>
</protein>
<dbReference type="EMBL" id="WEGI01000007">
    <property type="protein sequence ID" value="MQY28010.1"/>
    <property type="molecule type" value="Genomic_DNA"/>
</dbReference>
<keyword evidence="2" id="KW-0812">Transmembrane</keyword>